<sequence>MKDLYADLKQMLQQQIKLMERLSVKIANSFTGQLCSAGGSQSVDHIASSITKSFCNPQTHVSFYSWYKRYDDYYSVDLAAQEDTWKIRLLSRKLFPAEHERYANFILPNNPRDISIADTLKTLSQTFWGAISTVQ</sequence>
<dbReference type="AlphaFoldDB" id="A0A3P7LU97"/>
<dbReference type="Proteomes" id="UP000281553">
    <property type="component" value="Unassembled WGS sequence"/>
</dbReference>
<dbReference type="InterPro" id="IPR055510">
    <property type="entry name" value="DUF7083"/>
</dbReference>
<gene>
    <name evidence="2" type="ORF">DILT_LOCUS9489</name>
</gene>
<dbReference type="OrthoDB" id="6268355at2759"/>
<name>A0A3P7LU97_DIBLA</name>
<keyword evidence="3" id="KW-1185">Reference proteome</keyword>
<evidence type="ECO:0000313" key="2">
    <source>
        <dbReference type="EMBL" id="VDN13658.1"/>
    </source>
</evidence>
<organism evidence="2 3">
    <name type="scientific">Dibothriocephalus latus</name>
    <name type="common">Fish tapeworm</name>
    <name type="synonym">Diphyllobothrium latum</name>
    <dbReference type="NCBI Taxonomy" id="60516"/>
    <lineage>
        <taxon>Eukaryota</taxon>
        <taxon>Metazoa</taxon>
        <taxon>Spiralia</taxon>
        <taxon>Lophotrochozoa</taxon>
        <taxon>Platyhelminthes</taxon>
        <taxon>Cestoda</taxon>
        <taxon>Eucestoda</taxon>
        <taxon>Diphyllobothriidea</taxon>
        <taxon>Diphyllobothriidae</taxon>
        <taxon>Dibothriocephalus</taxon>
    </lineage>
</organism>
<proteinExistence type="predicted"/>
<reference evidence="2 3" key="1">
    <citation type="submission" date="2018-11" db="EMBL/GenBank/DDBJ databases">
        <authorList>
            <consortium name="Pathogen Informatics"/>
        </authorList>
    </citation>
    <scope>NUCLEOTIDE SEQUENCE [LARGE SCALE GENOMIC DNA]</scope>
</reference>
<accession>A0A3P7LU97</accession>
<evidence type="ECO:0000259" key="1">
    <source>
        <dbReference type="Pfam" id="PF23309"/>
    </source>
</evidence>
<dbReference type="Pfam" id="PF23309">
    <property type="entry name" value="DUF7083"/>
    <property type="match status" value="1"/>
</dbReference>
<evidence type="ECO:0000313" key="3">
    <source>
        <dbReference type="Proteomes" id="UP000281553"/>
    </source>
</evidence>
<protein>
    <recommendedName>
        <fullName evidence="1">DUF7083 domain-containing protein</fullName>
    </recommendedName>
</protein>
<feature type="domain" description="DUF7083" evidence="1">
    <location>
        <begin position="44"/>
        <end position="127"/>
    </location>
</feature>
<dbReference type="EMBL" id="UYRU01056985">
    <property type="protein sequence ID" value="VDN13658.1"/>
    <property type="molecule type" value="Genomic_DNA"/>
</dbReference>